<feature type="domain" description="WHEP-TRS" evidence="8">
    <location>
        <begin position="268"/>
        <end position="321"/>
    </location>
</feature>
<evidence type="ECO:0000259" key="8">
    <source>
        <dbReference type="PROSITE" id="PS51185"/>
    </source>
</evidence>
<feature type="signal peptide" evidence="7">
    <location>
        <begin position="1"/>
        <end position="22"/>
    </location>
</feature>
<dbReference type="PROSITE" id="PS51185">
    <property type="entry name" value="WHEP_TRS_2"/>
    <property type="match status" value="1"/>
</dbReference>
<protein>
    <recommendedName>
        <fullName evidence="8">WHEP-TRS domain-containing protein</fullName>
    </recommendedName>
</protein>
<dbReference type="Gene3D" id="1.10.287.10">
    <property type="entry name" value="S15/NS1, RNA-binding"/>
    <property type="match status" value="1"/>
</dbReference>
<keyword evidence="3" id="KW-0067">ATP-binding</keyword>
<reference evidence="9" key="1">
    <citation type="submission" date="2021-01" db="EMBL/GenBank/DDBJ databases">
        <authorList>
            <person name="Corre E."/>
            <person name="Pelletier E."/>
            <person name="Niang G."/>
            <person name="Scheremetjew M."/>
            <person name="Finn R."/>
            <person name="Kale V."/>
            <person name="Holt S."/>
            <person name="Cochrane G."/>
            <person name="Meng A."/>
            <person name="Brown T."/>
            <person name="Cohen L."/>
        </authorList>
    </citation>
    <scope>NUCLEOTIDE SEQUENCE</scope>
    <source>
        <strain evidence="9">379</strain>
    </source>
</reference>
<feature type="compositionally biased region" description="Basic residues" evidence="6">
    <location>
        <begin position="51"/>
        <end position="65"/>
    </location>
</feature>
<evidence type="ECO:0000256" key="3">
    <source>
        <dbReference type="ARBA" id="ARBA00022840"/>
    </source>
</evidence>
<keyword evidence="5" id="KW-0030">Aminoacyl-tRNA synthetase</keyword>
<evidence type="ECO:0000256" key="7">
    <source>
        <dbReference type="SAM" id="SignalP"/>
    </source>
</evidence>
<evidence type="ECO:0000256" key="2">
    <source>
        <dbReference type="ARBA" id="ARBA00022741"/>
    </source>
</evidence>
<keyword evidence="1" id="KW-0436">Ligase</keyword>
<evidence type="ECO:0000256" key="5">
    <source>
        <dbReference type="ARBA" id="ARBA00023146"/>
    </source>
</evidence>
<feature type="chain" id="PRO_5031043106" description="WHEP-TRS domain-containing protein" evidence="7">
    <location>
        <begin position="23"/>
        <end position="321"/>
    </location>
</feature>
<organism evidence="9">
    <name type="scientific">Emiliania huxleyi</name>
    <name type="common">Coccolithophore</name>
    <name type="synonym">Pontosphaera huxleyi</name>
    <dbReference type="NCBI Taxonomy" id="2903"/>
    <lineage>
        <taxon>Eukaryota</taxon>
        <taxon>Haptista</taxon>
        <taxon>Haptophyta</taxon>
        <taxon>Prymnesiophyceae</taxon>
        <taxon>Isochrysidales</taxon>
        <taxon>Noelaerhabdaceae</taxon>
        <taxon>Emiliania</taxon>
    </lineage>
</organism>
<keyword evidence="4" id="KW-0648">Protein biosynthesis</keyword>
<evidence type="ECO:0000256" key="4">
    <source>
        <dbReference type="ARBA" id="ARBA00022917"/>
    </source>
</evidence>
<dbReference type="GO" id="GO:0004812">
    <property type="term" value="F:aminoacyl-tRNA ligase activity"/>
    <property type="evidence" value="ECO:0007669"/>
    <property type="project" value="UniProtKB-KW"/>
</dbReference>
<evidence type="ECO:0000256" key="6">
    <source>
        <dbReference type="SAM" id="MobiDB-lite"/>
    </source>
</evidence>
<accession>A0A7S3RD53</accession>
<evidence type="ECO:0000313" key="9">
    <source>
        <dbReference type="EMBL" id="CAE0520693.1"/>
    </source>
</evidence>
<keyword evidence="2" id="KW-0547">Nucleotide-binding</keyword>
<proteinExistence type="predicted"/>
<dbReference type="AlphaFoldDB" id="A0A7S3RD53"/>
<feature type="region of interest" description="Disordered" evidence="6">
    <location>
        <begin position="48"/>
        <end position="69"/>
    </location>
</feature>
<evidence type="ECO:0000256" key="1">
    <source>
        <dbReference type="ARBA" id="ARBA00022598"/>
    </source>
</evidence>
<name>A0A7S3RD53_EMIHU</name>
<dbReference type="GO" id="GO:0005524">
    <property type="term" value="F:ATP binding"/>
    <property type="evidence" value="ECO:0007669"/>
    <property type="project" value="UniProtKB-KW"/>
</dbReference>
<keyword evidence="7" id="KW-0732">Signal</keyword>
<dbReference type="EMBL" id="HBIR01000529">
    <property type="protein sequence ID" value="CAE0520693.1"/>
    <property type="molecule type" value="Transcribed_RNA"/>
</dbReference>
<dbReference type="InterPro" id="IPR000738">
    <property type="entry name" value="WHEP-TRS_dom"/>
</dbReference>
<gene>
    <name evidence="9" type="ORF">EHUX00137_LOCUS400</name>
</gene>
<sequence>MSLPWSRRVILLALLLHQTGHALSLAPISWRGGRALSTTVQPRHVSPTLLAKKKGGGGKKKKGGKGGKQSGFAWASSFELKPWESSALREIAVLGCRTFQTRTGKPLHPALADAADVPKALWTLPVACVVVGHPTEAASSDAQLPAADDAAEVAAADSTAAASEAVYVYANLAAIEALGFADWQSAIGAPSALPEEMSKKYESGYSKKAGLRPVTLLDASRWVLEKAAVEGGKLVTSRVGLCYAWSEWQDEDGFVCEPGGKRRTPDPTPEELAAAIEEKGAEVRRLKEEEGLGNKDPQVQEAVAALLSLKAAAEELEKSPA</sequence>
<dbReference type="GO" id="GO:0006418">
    <property type="term" value="P:tRNA aminoacylation for protein translation"/>
    <property type="evidence" value="ECO:0007669"/>
    <property type="project" value="InterPro"/>
</dbReference>